<dbReference type="InterPro" id="IPR016181">
    <property type="entry name" value="Acyl_CoA_acyltransferase"/>
</dbReference>
<dbReference type="Pfam" id="PF13302">
    <property type="entry name" value="Acetyltransf_3"/>
    <property type="match status" value="1"/>
</dbReference>
<dbReference type="GO" id="GO:0016746">
    <property type="term" value="F:acyltransferase activity"/>
    <property type="evidence" value="ECO:0007669"/>
    <property type="project" value="UniProtKB-KW"/>
</dbReference>
<sequence length="177" mass="20731">MFSTDRMTLRKVTEEDTEIYHSWRNNPEVMKNTSPSMDQYTKADTAAFIQMISGASDAKSYMIELKETSQPIGIISLIHIDYKNRHAECVIDLGEQKQWGKGFGREAMQLLLAYAFEELNLHKVYLRVFSFNERAVRLYKKLGFEIEGEQRDQLFRDGDWHSVILMGIFQETFLRES</sequence>
<feature type="domain" description="N-acetyltransferase" evidence="1">
    <location>
        <begin position="7"/>
        <end position="171"/>
    </location>
</feature>
<dbReference type="Proteomes" id="UP001597561">
    <property type="component" value="Unassembled WGS sequence"/>
</dbReference>
<keyword evidence="3" id="KW-1185">Reference proteome</keyword>
<comment type="caution">
    <text evidence="2">The sequence shown here is derived from an EMBL/GenBank/DDBJ whole genome shotgun (WGS) entry which is preliminary data.</text>
</comment>
<dbReference type="PROSITE" id="PS51186">
    <property type="entry name" value="GNAT"/>
    <property type="match status" value="1"/>
</dbReference>
<name>A0ABW5ZIB0_9BACL</name>
<keyword evidence="2" id="KW-0808">Transferase</keyword>
<protein>
    <submittedName>
        <fullName evidence="2">GNAT family N-acetyltransferase</fullName>
        <ecNumber evidence="2">2.3.-.-</ecNumber>
    </submittedName>
</protein>
<keyword evidence="2" id="KW-0012">Acyltransferase</keyword>
<evidence type="ECO:0000313" key="3">
    <source>
        <dbReference type="Proteomes" id="UP001597561"/>
    </source>
</evidence>
<gene>
    <name evidence="2" type="ORF">ACFS5P_10310</name>
</gene>
<dbReference type="PANTHER" id="PTHR43415">
    <property type="entry name" value="SPERMIDINE N(1)-ACETYLTRANSFERASE"/>
    <property type="match status" value="1"/>
</dbReference>
<evidence type="ECO:0000259" key="1">
    <source>
        <dbReference type="PROSITE" id="PS51186"/>
    </source>
</evidence>
<proteinExistence type="predicted"/>
<dbReference type="CDD" id="cd04301">
    <property type="entry name" value="NAT_SF"/>
    <property type="match status" value="1"/>
</dbReference>
<dbReference type="Gene3D" id="3.40.630.30">
    <property type="match status" value="1"/>
</dbReference>
<organism evidence="2 3">
    <name type="scientific">Jeotgalibacillus terrae</name>
    <dbReference type="NCBI Taxonomy" id="587735"/>
    <lineage>
        <taxon>Bacteria</taxon>
        <taxon>Bacillati</taxon>
        <taxon>Bacillota</taxon>
        <taxon>Bacilli</taxon>
        <taxon>Bacillales</taxon>
        <taxon>Caryophanaceae</taxon>
        <taxon>Jeotgalibacillus</taxon>
    </lineage>
</organism>
<dbReference type="RefSeq" id="WP_204728831.1">
    <property type="nucleotide sequence ID" value="NZ_JAFBDK010000005.1"/>
</dbReference>
<accession>A0ABW5ZIB0</accession>
<dbReference type="EMBL" id="JBHUPG010000019">
    <property type="protein sequence ID" value="MFD2912266.1"/>
    <property type="molecule type" value="Genomic_DNA"/>
</dbReference>
<dbReference type="EC" id="2.3.-.-" evidence="2"/>
<evidence type="ECO:0000313" key="2">
    <source>
        <dbReference type="EMBL" id="MFD2912266.1"/>
    </source>
</evidence>
<dbReference type="InterPro" id="IPR000182">
    <property type="entry name" value="GNAT_dom"/>
</dbReference>
<reference evidence="3" key="1">
    <citation type="journal article" date="2019" name="Int. J. Syst. Evol. Microbiol.">
        <title>The Global Catalogue of Microorganisms (GCM) 10K type strain sequencing project: providing services to taxonomists for standard genome sequencing and annotation.</title>
        <authorList>
            <consortium name="The Broad Institute Genomics Platform"/>
            <consortium name="The Broad Institute Genome Sequencing Center for Infectious Disease"/>
            <person name="Wu L."/>
            <person name="Ma J."/>
        </authorList>
    </citation>
    <scope>NUCLEOTIDE SEQUENCE [LARGE SCALE GENOMIC DNA]</scope>
    <source>
        <strain evidence="3">KCTC 13528</strain>
    </source>
</reference>
<dbReference type="PANTHER" id="PTHR43415:SF3">
    <property type="entry name" value="GNAT-FAMILY ACETYLTRANSFERASE"/>
    <property type="match status" value="1"/>
</dbReference>
<dbReference type="SUPFAM" id="SSF55729">
    <property type="entry name" value="Acyl-CoA N-acyltransferases (Nat)"/>
    <property type="match status" value="1"/>
</dbReference>